<dbReference type="SMART" id="SM00397">
    <property type="entry name" value="t_SNARE"/>
    <property type="match status" value="1"/>
</dbReference>
<comment type="caution">
    <text evidence="5">The sequence shown here is derived from an EMBL/GenBank/DDBJ whole genome shotgun (WGS) entry which is preliminary data.</text>
</comment>
<dbReference type="PROSITE" id="PS50192">
    <property type="entry name" value="T_SNARE"/>
    <property type="match status" value="1"/>
</dbReference>
<dbReference type="GO" id="GO:0006886">
    <property type="term" value="P:intracellular protein transport"/>
    <property type="evidence" value="ECO:0007669"/>
    <property type="project" value="TreeGrafter"/>
</dbReference>
<proteinExistence type="inferred from homology"/>
<dbReference type="GO" id="GO:0005484">
    <property type="term" value="F:SNAP receptor activity"/>
    <property type="evidence" value="ECO:0007669"/>
    <property type="project" value="TreeGrafter"/>
</dbReference>
<dbReference type="AlphaFoldDB" id="A0AAV1N5I3"/>
<dbReference type="GO" id="GO:0031629">
    <property type="term" value="P:synaptic vesicle fusion to presynaptic active zone membrane"/>
    <property type="evidence" value="ECO:0007669"/>
    <property type="project" value="TreeGrafter"/>
</dbReference>
<dbReference type="Gene3D" id="1.20.5.110">
    <property type="match status" value="1"/>
</dbReference>
<feature type="coiled-coil region" evidence="3">
    <location>
        <begin position="106"/>
        <end position="144"/>
    </location>
</feature>
<dbReference type="GO" id="GO:0048787">
    <property type="term" value="C:presynaptic active zone membrane"/>
    <property type="evidence" value="ECO:0007669"/>
    <property type="project" value="TreeGrafter"/>
</dbReference>
<dbReference type="GO" id="GO:0048278">
    <property type="term" value="P:vesicle docking"/>
    <property type="evidence" value="ECO:0007669"/>
    <property type="project" value="TreeGrafter"/>
</dbReference>
<keyword evidence="6" id="KW-1185">Reference proteome</keyword>
<dbReference type="CDD" id="cd00179">
    <property type="entry name" value="SynN"/>
    <property type="match status" value="1"/>
</dbReference>
<protein>
    <submittedName>
        <fullName evidence="5">Syntaxin-2-like isoform X1</fullName>
    </submittedName>
</protein>
<dbReference type="SUPFAM" id="SSF47661">
    <property type="entry name" value="t-snare proteins"/>
    <property type="match status" value="1"/>
</dbReference>
<dbReference type="SMART" id="SM00503">
    <property type="entry name" value="SynN"/>
    <property type="match status" value="1"/>
</dbReference>
<dbReference type="InterPro" id="IPR045242">
    <property type="entry name" value="Syntaxin"/>
</dbReference>
<dbReference type="PANTHER" id="PTHR19957">
    <property type="entry name" value="SYNTAXIN"/>
    <property type="match status" value="1"/>
</dbReference>
<dbReference type="EMBL" id="CAWUFR010000018">
    <property type="protein sequence ID" value="CAK6954666.1"/>
    <property type="molecule type" value="Genomic_DNA"/>
</dbReference>
<dbReference type="GO" id="GO:0031201">
    <property type="term" value="C:SNARE complex"/>
    <property type="evidence" value="ECO:0007669"/>
    <property type="project" value="TreeGrafter"/>
</dbReference>
<dbReference type="InterPro" id="IPR006011">
    <property type="entry name" value="Syntaxin_N"/>
</dbReference>
<dbReference type="InterPro" id="IPR010989">
    <property type="entry name" value="SNARE"/>
</dbReference>
<dbReference type="Pfam" id="PF00804">
    <property type="entry name" value="Syntaxin"/>
    <property type="match status" value="1"/>
</dbReference>
<gene>
    <name evidence="5" type="ORF">FSCOSCO3_A028144</name>
</gene>
<evidence type="ECO:0000256" key="1">
    <source>
        <dbReference type="ARBA" id="ARBA00009063"/>
    </source>
</evidence>
<dbReference type="Gene3D" id="1.20.58.70">
    <property type="match status" value="1"/>
</dbReference>
<organism evidence="5 6">
    <name type="scientific">Scomber scombrus</name>
    <name type="common">Atlantic mackerel</name>
    <name type="synonym">Scomber vernalis</name>
    <dbReference type="NCBI Taxonomy" id="13677"/>
    <lineage>
        <taxon>Eukaryota</taxon>
        <taxon>Metazoa</taxon>
        <taxon>Chordata</taxon>
        <taxon>Craniata</taxon>
        <taxon>Vertebrata</taxon>
        <taxon>Euteleostomi</taxon>
        <taxon>Actinopterygii</taxon>
        <taxon>Neopterygii</taxon>
        <taxon>Teleostei</taxon>
        <taxon>Neoteleostei</taxon>
        <taxon>Acanthomorphata</taxon>
        <taxon>Pelagiaria</taxon>
        <taxon>Scombriformes</taxon>
        <taxon>Scombridae</taxon>
        <taxon>Scomber</taxon>
    </lineage>
</organism>
<dbReference type="InterPro" id="IPR000727">
    <property type="entry name" value="T_SNARE_dom"/>
</dbReference>
<evidence type="ECO:0000256" key="2">
    <source>
        <dbReference type="ARBA" id="ARBA00023054"/>
    </source>
</evidence>
<dbReference type="GO" id="GO:0000149">
    <property type="term" value="F:SNARE binding"/>
    <property type="evidence" value="ECO:0007669"/>
    <property type="project" value="TreeGrafter"/>
</dbReference>
<evidence type="ECO:0000313" key="6">
    <source>
        <dbReference type="Proteomes" id="UP001314229"/>
    </source>
</evidence>
<evidence type="ECO:0000313" key="5">
    <source>
        <dbReference type="EMBL" id="CAK6954666.1"/>
    </source>
</evidence>
<sequence length="339" mass="38179">MKVACSATLGKANIPIVYNPHPVNRHGLYFNADGLSRPGSLFAFCRGRAYVLALFIVQQQQKDDMSDAGESRVNMEEFFKTVGEVRSLIEKLSCQAEEVGRRHGAILSASNQDKRYKDELKLLNNEAKKNASLVQAKLKAMQVNSPVDDNCIGTSVIQRIQRNQHSHLTRWFAEVMRGYHNSQISFRDKCKAQIQRQLEIVDKVTTDDELEEMLICDNIAIFISDINADAQTSSQALSEIECRHQDIICLEASIKELHEIFVDTAMLLENQGELINNIEKNVTSAAEFVDMSKAETNKAVAYKKNPHKIASLPSFFKPFKRRTTAKTGSDQNTSDLNHD</sequence>
<dbReference type="Proteomes" id="UP001314229">
    <property type="component" value="Unassembled WGS sequence"/>
</dbReference>
<keyword evidence="2 3" id="KW-0175">Coiled coil</keyword>
<reference evidence="5 6" key="1">
    <citation type="submission" date="2024-01" db="EMBL/GenBank/DDBJ databases">
        <authorList>
            <person name="Alioto T."/>
            <person name="Alioto T."/>
            <person name="Gomez Garrido J."/>
        </authorList>
    </citation>
    <scope>NUCLEOTIDE SEQUENCE [LARGE SCALE GENOMIC DNA]</scope>
</reference>
<comment type="similarity">
    <text evidence="1">Belongs to the syntaxin family.</text>
</comment>
<feature type="domain" description="T-SNARE coiled-coil homology" evidence="4">
    <location>
        <begin position="237"/>
        <end position="299"/>
    </location>
</feature>
<accession>A0AAV1N5I3</accession>
<evidence type="ECO:0000256" key="3">
    <source>
        <dbReference type="SAM" id="Coils"/>
    </source>
</evidence>
<evidence type="ECO:0000259" key="4">
    <source>
        <dbReference type="PROSITE" id="PS50192"/>
    </source>
</evidence>
<dbReference type="GO" id="GO:0008021">
    <property type="term" value="C:synaptic vesicle"/>
    <property type="evidence" value="ECO:0007669"/>
    <property type="project" value="TreeGrafter"/>
</dbReference>
<name>A0AAV1N5I3_SCOSC</name>
<dbReference type="PANTHER" id="PTHR19957:SF36">
    <property type="entry name" value="SYNTAXIN-2"/>
    <property type="match status" value="1"/>
</dbReference>